<keyword evidence="1 4" id="KW-0413">Isomerase</keyword>
<dbReference type="PANTHER" id="PTHR42943">
    <property type="entry name" value="GLUTATHIONE S-TRANSFERASE KAPPA"/>
    <property type="match status" value="1"/>
</dbReference>
<evidence type="ECO:0000256" key="2">
    <source>
        <dbReference type="PIRSR" id="PIRSR006386-1"/>
    </source>
</evidence>
<dbReference type="EMBL" id="AAOA02000001">
    <property type="protein sequence ID" value="EAQ97744.1"/>
    <property type="molecule type" value="Genomic_DNA"/>
</dbReference>
<dbReference type="RefSeq" id="WP_008295290.1">
    <property type="nucleotide sequence ID" value="NZ_CM002299.1"/>
</dbReference>
<comment type="catalytic activity">
    <reaction evidence="1">
        <text>2-hydroxychromene-2-carboxylate = (3E)-4-(2-hydroxyphenyl)-2-oxobut-3-enoate</text>
        <dbReference type="Rhea" id="RHEA:27401"/>
        <dbReference type="ChEBI" id="CHEBI:59350"/>
        <dbReference type="ChEBI" id="CHEBI:59353"/>
        <dbReference type="EC" id="5.99.1.4"/>
    </reaction>
</comment>
<dbReference type="GO" id="GO:0016491">
    <property type="term" value="F:oxidoreductase activity"/>
    <property type="evidence" value="ECO:0007669"/>
    <property type="project" value="InterPro"/>
</dbReference>
<dbReference type="Pfam" id="PF01323">
    <property type="entry name" value="DSBA"/>
    <property type="match status" value="1"/>
</dbReference>
<protein>
    <recommendedName>
        <fullName evidence="1">2-hydroxychromene-2-carboxylate isomerase</fullName>
        <ecNumber evidence="1">5.99.1.4</ecNumber>
    </recommendedName>
</protein>
<dbReference type="InterPro" id="IPR014440">
    <property type="entry name" value="HCCAis_GSTk"/>
</dbReference>
<proteinExistence type="inferred from homology"/>
<feature type="active site" description="Nucleophile" evidence="2">
    <location>
        <position position="13"/>
    </location>
</feature>
<dbReference type="InterPro" id="IPR001853">
    <property type="entry name" value="DSBA-like_thioredoxin_dom"/>
</dbReference>
<dbReference type="STRING" id="314285.KT71_14279"/>
<feature type="domain" description="DSBA-like thioredoxin" evidence="3">
    <location>
        <begin position="4"/>
        <end position="202"/>
    </location>
</feature>
<dbReference type="eggNOG" id="COG3917">
    <property type="taxonomic scope" value="Bacteria"/>
</dbReference>
<dbReference type="OrthoDB" id="5244108at2"/>
<gene>
    <name evidence="4" type="ORF">KT71_14279</name>
</gene>
<sequence>MSETIDLYFSFRSPYSYLAAQLAEDALRDFDVELHLRPVLPLAIREPNFFDKSNHDRVRYILIDWLRRAEMLGLPAGFPSPDPIVQDMSTFTIADEQPHIFRLTYLGVEAEKRETGVPFAREVSRLIWSGTPDWNQGDHLADAAKRAGLDLAAMEAAVDSGETHKAIVESNQEAQAAAGHRGVPLFVYKDEPFFGQDRIDSLCWKLEKDGLKR</sequence>
<dbReference type="Gene3D" id="3.40.30.10">
    <property type="entry name" value="Glutaredoxin"/>
    <property type="match status" value="1"/>
</dbReference>
<dbReference type="InterPro" id="IPR051924">
    <property type="entry name" value="GST_Kappa/NadH"/>
</dbReference>
<evidence type="ECO:0000313" key="5">
    <source>
        <dbReference type="Proteomes" id="UP000019205"/>
    </source>
</evidence>
<organism evidence="4 5">
    <name type="scientific">Congregibacter litoralis KT71</name>
    <dbReference type="NCBI Taxonomy" id="314285"/>
    <lineage>
        <taxon>Bacteria</taxon>
        <taxon>Pseudomonadati</taxon>
        <taxon>Pseudomonadota</taxon>
        <taxon>Gammaproteobacteria</taxon>
        <taxon>Cellvibrionales</taxon>
        <taxon>Halieaceae</taxon>
        <taxon>Congregibacter</taxon>
    </lineage>
</organism>
<evidence type="ECO:0000259" key="3">
    <source>
        <dbReference type="Pfam" id="PF01323"/>
    </source>
</evidence>
<dbReference type="InterPro" id="IPR036249">
    <property type="entry name" value="Thioredoxin-like_sf"/>
</dbReference>
<dbReference type="HOGENOM" id="CLU_069253_1_3_6"/>
<dbReference type="AlphaFoldDB" id="A4A7U9"/>
<accession>A4A7U9</accession>
<dbReference type="EC" id="5.99.1.4" evidence="1"/>
<evidence type="ECO:0000313" key="4">
    <source>
        <dbReference type="EMBL" id="EAQ97744.1"/>
    </source>
</evidence>
<dbReference type="Proteomes" id="UP000019205">
    <property type="component" value="Chromosome"/>
</dbReference>
<comment type="caution">
    <text evidence="4">The sequence shown here is derived from an EMBL/GenBank/DDBJ whole genome shotgun (WGS) entry which is preliminary data.</text>
</comment>
<dbReference type="GO" id="GO:0018845">
    <property type="term" value="F:2-hydroxychromene-2-carboxylate isomerase activity"/>
    <property type="evidence" value="ECO:0007669"/>
    <property type="project" value="UniProtKB-UniRule"/>
</dbReference>
<evidence type="ECO:0000256" key="1">
    <source>
        <dbReference type="PIRNR" id="PIRNR006386"/>
    </source>
</evidence>
<name>A4A7U9_9GAMM</name>
<dbReference type="PIRSF" id="PIRSF006386">
    <property type="entry name" value="HCCAis_GSTk"/>
    <property type="match status" value="1"/>
</dbReference>
<comment type="similarity">
    <text evidence="1">Belongs to the GST superfamily. NadH family.</text>
</comment>
<reference evidence="4 5" key="1">
    <citation type="journal article" date="2007" name="Proc. Natl. Acad. Sci. U.S.A.">
        <title>Characterization of a marine gammaproteobacterium capable of aerobic anoxygenic photosynthesis.</title>
        <authorList>
            <person name="Fuchs B.M."/>
            <person name="Spring S."/>
            <person name="Teeling H."/>
            <person name="Quast C."/>
            <person name="Wulf J."/>
            <person name="Schattenhofer M."/>
            <person name="Yan S."/>
            <person name="Ferriera S."/>
            <person name="Johnson J."/>
            <person name="Glockner F.O."/>
            <person name="Amann R."/>
        </authorList>
    </citation>
    <scope>NUCLEOTIDE SEQUENCE [LARGE SCALE GENOMIC DNA]</scope>
    <source>
        <strain evidence="4">KT71</strain>
    </source>
</reference>
<reference evidence="4 5" key="2">
    <citation type="journal article" date="2009" name="PLoS ONE">
        <title>The photosynthetic apparatus and its regulation in the aerobic gammaproteobacterium Congregibacter litoralis gen. nov., sp. nov.</title>
        <authorList>
            <person name="Spring S."/>
            <person name="Lunsdorf H."/>
            <person name="Fuchs B.M."/>
            <person name="Tindall B.J."/>
        </authorList>
    </citation>
    <scope>NUCLEOTIDE SEQUENCE [LARGE SCALE GENOMIC DNA]</scope>
    <source>
        <strain evidence="4">KT71</strain>
    </source>
</reference>
<dbReference type="PANTHER" id="PTHR42943:SF2">
    <property type="entry name" value="GLUTATHIONE S-TRANSFERASE KAPPA 1"/>
    <property type="match status" value="1"/>
</dbReference>
<dbReference type="SUPFAM" id="SSF52833">
    <property type="entry name" value="Thioredoxin-like"/>
    <property type="match status" value="1"/>
</dbReference>
<keyword evidence="5" id="KW-1185">Reference proteome</keyword>